<dbReference type="EMBL" id="BNAI01000001">
    <property type="protein sequence ID" value="GHF11712.1"/>
    <property type="molecule type" value="Genomic_DNA"/>
</dbReference>
<feature type="transmembrane region" description="Helical" evidence="1">
    <location>
        <begin position="60"/>
        <end position="78"/>
    </location>
</feature>
<dbReference type="InterPro" id="IPR006976">
    <property type="entry name" value="VanZ-like"/>
</dbReference>
<dbReference type="Proteomes" id="UP000617531">
    <property type="component" value="Unassembled WGS sequence"/>
</dbReference>
<evidence type="ECO:0000313" key="3">
    <source>
        <dbReference type="EMBL" id="GHF11712.1"/>
    </source>
</evidence>
<reference evidence="3" key="2">
    <citation type="submission" date="2020-09" db="EMBL/GenBank/DDBJ databases">
        <authorList>
            <person name="Sun Q."/>
            <person name="Zhou Y."/>
        </authorList>
    </citation>
    <scope>NUCLEOTIDE SEQUENCE</scope>
    <source>
        <strain evidence="3">CGMCC 1.16548</strain>
    </source>
</reference>
<feature type="transmembrane region" description="Helical" evidence="1">
    <location>
        <begin position="115"/>
        <end position="134"/>
    </location>
</feature>
<name>A0A8J3GPP7_9MICO</name>
<evidence type="ECO:0000259" key="2">
    <source>
        <dbReference type="Pfam" id="PF04892"/>
    </source>
</evidence>
<keyword evidence="4" id="KW-1185">Reference proteome</keyword>
<proteinExistence type="predicted"/>
<dbReference type="InterPro" id="IPR053150">
    <property type="entry name" value="Teicoplanin_resist-assoc"/>
</dbReference>
<gene>
    <name evidence="3" type="ORF">GCM10011600_11320</name>
</gene>
<evidence type="ECO:0000313" key="4">
    <source>
        <dbReference type="Proteomes" id="UP000617531"/>
    </source>
</evidence>
<organism evidence="3 4">
    <name type="scientific">Pseudolysinimonas yzui</name>
    <dbReference type="NCBI Taxonomy" id="2708254"/>
    <lineage>
        <taxon>Bacteria</taxon>
        <taxon>Bacillati</taxon>
        <taxon>Actinomycetota</taxon>
        <taxon>Actinomycetes</taxon>
        <taxon>Micrococcales</taxon>
        <taxon>Microbacteriaceae</taxon>
        <taxon>Pseudolysinimonas</taxon>
    </lineage>
</organism>
<feature type="transmembrane region" description="Helical" evidence="1">
    <location>
        <begin position="7"/>
        <end position="29"/>
    </location>
</feature>
<dbReference type="Pfam" id="PF04892">
    <property type="entry name" value="VanZ"/>
    <property type="match status" value="1"/>
</dbReference>
<protein>
    <recommendedName>
        <fullName evidence="2">VanZ-like domain-containing protein</fullName>
    </recommendedName>
</protein>
<reference evidence="3" key="1">
    <citation type="journal article" date="2014" name="Int. J. Syst. Evol. Microbiol.">
        <title>Complete genome sequence of Corynebacterium casei LMG S-19264T (=DSM 44701T), isolated from a smear-ripened cheese.</title>
        <authorList>
            <consortium name="US DOE Joint Genome Institute (JGI-PGF)"/>
            <person name="Walter F."/>
            <person name="Albersmeier A."/>
            <person name="Kalinowski J."/>
            <person name="Ruckert C."/>
        </authorList>
    </citation>
    <scope>NUCLEOTIDE SEQUENCE</scope>
    <source>
        <strain evidence="3">CGMCC 1.16548</strain>
    </source>
</reference>
<accession>A0A8J3GPP7</accession>
<keyword evidence="1" id="KW-1133">Transmembrane helix</keyword>
<feature type="transmembrane region" description="Helical" evidence="1">
    <location>
        <begin position="83"/>
        <end position="103"/>
    </location>
</feature>
<dbReference type="AlphaFoldDB" id="A0A8J3GPP7"/>
<keyword evidence="1" id="KW-0812">Transmembrane</keyword>
<dbReference type="RefSeq" id="WP_191282381.1">
    <property type="nucleotide sequence ID" value="NZ_BNAI01000001.1"/>
</dbReference>
<evidence type="ECO:0000256" key="1">
    <source>
        <dbReference type="SAM" id="Phobius"/>
    </source>
</evidence>
<comment type="caution">
    <text evidence="3">The sequence shown here is derived from an EMBL/GenBank/DDBJ whole genome shotgun (WGS) entry which is preliminary data.</text>
</comment>
<dbReference type="PANTHER" id="PTHR36834">
    <property type="entry name" value="MEMBRANE PROTEIN-RELATED"/>
    <property type="match status" value="1"/>
</dbReference>
<sequence length="156" mass="16425">MTRRSLPFAALAAVYLGVIGMITLGPTLWRTLPNRGDYDVLSPSVWIAPETWVRLGSPEFVANILLFVPLGLLVRLAVPRAGWVGAVVAGGAVSIAIEVLQMWSPRVSDPRDVVANTLGAAAGALIGVVVSAVARRTQRSLARPELVLAAERPPAG</sequence>
<dbReference type="PANTHER" id="PTHR36834:SF1">
    <property type="entry name" value="INTEGRAL MEMBRANE PROTEIN"/>
    <property type="match status" value="1"/>
</dbReference>
<keyword evidence="1" id="KW-0472">Membrane</keyword>
<feature type="domain" description="VanZ-like" evidence="2">
    <location>
        <begin position="53"/>
        <end position="128"/>
    </location>
</feature>